<dbReference type="Gramene" id="PAN30558">
    <property type="protein sequence ID" value="PAN30558"/>
    <property type="gene ID" value="PAHAL_5G293500"/>
</dbReference>
<accession>A0A2S3HV86</accession>
<evidence type="ECO:0000256" key="1">
    <source>
        <dbReference type="SAM" id="Phobius"/>
    </source>
</evidence>
<name>A0A2S3HV86_9POAL</name>
<gene>
    <name evidence="2" type="ORF">PAHAL_5G293500</name>
</gene>
<dbReference type="EMBL" id="CM008050">
    <property type="protein sequence ID" value="PAN30558.1"/>
    <property type="molecule type" value="Genomic_DNA"/>
</dbReference>
<keyword evidence="1" id="KW-0812">Transmembrane</keyword>
<dbReference type="Proteomes" id="UP000243499">
    <property type="component" value="Chromosome 5"/>
</dbReference>
<proteinExistence type="predicted"/>
<keyword evidence="1" id="KW-0472">Membrane</keyword>
<keyword evidence="1" id="KW-1133">Transmembrane helix</keyword>
<protein>
    <submittedName>
        <fullName evidence="2">Uncharacterized protein</fullName>
    </submittedName>
</protein>
<evidence type="ECO:0000313" key="2">
    <source>
        <dbReference type="EMBL" id="PAN30558.1"/>
    </source>
</evidence>
<organism evidence="2">
    <name type="scientific">Panicum hallii</name>
    <dbReference type="NCBI Taxonomy" id="206008"/>
    <lineage>
        <taxon>Eukaryota</taxon>
        <taxon>Viridiplantae</taxon>
        <taxon>Streptophyta</taxon>
        <taxon>Embryophyta</taxon>
        <taxon>Tracheophyta</taxon>
        <taxon>Spermatophyta</taxon>
        <taxon>Magnoliopsida</taxon>
        <taxon>Liliopsida</taxon>
        <taxon>Poales</taxon>
        <taxon>Poaceae</taxon>
        <taxon>PACMAD clade</taxon>
        <taxon>Panicoideae</taxon>
        <taxon>Panicodae</taxon>
        <taxon>Paniceae</taxon>
        <taxon>Panicinae</taxon>
        <taxon>Panicum</taxon>
        <taxon>Panicum sect. Panicum</taxon>
    </lineage>
</organism>
<feature type="transmembrane region" description="Helical" evidence="1">
    <location>
        <begin position="49"/>
        <end position="74"/>
    </location>
</feature>
<reference evidence="2" key="1">
    <citation type="submission" date="2018-04" db="EMBL/GenBank/DDBJ databases">
        <title>WGS assembly of Panicum hallii.</title>
        <authorList>
            <person name="Lovell J."/>
            <person name="Jenkins J."/>
            <person name="Lowry D."/>
            <person name="Mamidi S."/>
            <person name="Sreedasyam A."/>
            <person name="Weng X."/>
            <person name="Barry K."/>
            <person name="Bonette J."/>
            <person name="Campitelli B."/>
            <person name="Daum C."/>
            <person name="Gordon S."/>
            <person name="Gould B."/>
            <person name="Lipzen A."/>
            <person name="Macqueen A."/>
            <person name="Palacio-Mejia J."/>
            <person name="Plott C."/>
            <person name="Shakirov E."/>
            <person name="Shu S."/>
            <person name="Yoshinaga Y."/>
            <person name="Zane M."/>
            <person name="Rokhsar D."/>
            <person name="Grimwood J."/>
            <person name="Schmutz J."/>
            <person name="Juenger T."/>
        </authorList>
    </citation>
    <scope>NUCLEOTIDE SEQUENCE [LARGE SCALE GENOMIC DNA]</scope>
    <source>
        <strain evidence="2">FIL2</strain>
    </source>
</reference>
<sequence length="125" mass="14349">MKVAKVCTHVIFTQLFSVSIYTLNQETLYLQGQKRTSTVGFGALFHNHLFSIIFIFTGIFLVDYVLINFAVAWYKYSTFKSTGRFRHSSYFLLCTGQKLQIPKGHDPSIIIHLTISLCFININTN</sequence>
<dbReference type="AlphaFoldDB" id="A0A2S3HV86"/>